<dbReference type="PROSITE" id="PS50835">
    <property type="entry name" value="IG_LIKE"/>
    <property type="match status" value="1"/>
</dbReference>
<dbReference type="InterPro" id="IPR013783">
    <property type="entry name" value="Ig-like_fold"/>
</dbReference>
<comment type="caution">
    <text evidence="6">The sequence shown here is derived from an EMBL/GenBank/DDBJ whole genome shotgun (WGS) entry which is preliminary data.</text>
</comment>
<keyword evidence="7" id="KW-1185">Reference proteome</keyword>
<evidence type="ECO:0000256" key="4">
    <source>
        <dbReference type="ARBA" id="ARBA00023319"/>
    </source>
</evidence>
<evidence type="ECO:0000259" key="5">
    <source>
        <dbReference type="PROSITE" id="PS50835"/>
    </source>
</evidence>
<dbReference type="InterPro" id="IPR051170">
    <property type="entry name" value="Neural/epithelial_adhesion"/>
</dbReference>
<protein>
    <recommendedName>
        <fullName evidence="5">Ig-like domain-containing protein</fullName>
    </recommendedName>
</protein>
<evidence type="ECO:0000313" key="6">
    <source>
        <dbReference type="EMBL" id="KAF7400052.1"/>
    </source>
</evidence>
<dbReference type="PANTHER" id="PTHR12231:SF255">
    <property type="entry name" value="DPR-INTERACTING PROTEIN ALPHA, ISOFORM A"/>
    <property type="match status" value="1"/>
</dbReference>
<name>A0A834N8E8_VESPE</name>
<feature type="domain" description="Ig-like" evidence="5">
    <location>
        <begin position="28"/>
        <end position="122"/>
    </location>
</feature>
<dbReference type="SMART" id="SM00408">
    <property type="entry name" value="IGc2"/>
    <property type="match status" value="1"/>
</dbReference>
<gene>
    <name evidence="6" type="ORF">H0235_015789</name>
</gene>
<dbReference type="InterPro" id="IPR036179">
    <property type="entry name" value="Ig-like_dom_sf"/>
</dbReference>
<evidence type="ECO:0000256" key="2">
    <source>
        <dbReference type="ARBA" id="ARBA00022737"/>
    </source>
</evidence>
<evidence type="ECO:0000256" key="1">
    <source>
        <dbReference type="ARBA" id="ARBA00022729"/>
    </source>
</evidence>
<dbReference type="InterPro" id="IPR003598">
    <property type="entry name" value="Ig_sub2"/>
</dbReference>
<keyword evidence="4" id="KW-0393">Immunoglobulin domain</keyword>
<dbReference type="InterPro" id="IPR007110">
    <property type="entry name" value="Ig-like_dom"/>
</dbReference>
<evidence type="ECO:0000256" key="3">
    <source>
        <dbReference type="ARBA" id="ARBA00023157"/>
    </source>
</evidence>
<dbReference type="Gene3D" id="2.60.40.10">
    <property type="entry name" value="Immunoglobulins"/>
    <property type="match status" value="1"/>
</dbReference>
<proteinExistence type="predicted"/>
<accession>A0A834N8E8</accession>
<dbReference type="EMBL" id="JACSDY010000018">
    <property type="protein sequence ID" value="KAF7400052.1"/>
    <property type="molecule type" value="Genomic_DNA"/>
</dbReference>
<dbReference type="GO" id="GO:0043005">
    <property type="term" value="C:neuron projection"/>
    <property type="evidence" value="ECO:0007669"/>
    <property type="project" value="TreeGrafter"/>
</dbReference>
<dbReference type="InterPro" id="IPR013098">
    <property type="entry name" value="Ig_I-set"/>
</dbReference>
<evidence type="ECO:0000313" key="7">
    <source>
        <dbReference type="Proteomes" id="UP000600918"/>
    </source>
</evidence>
<sequence>MGVYLCIASNGIPPAVSKRISINVHFAPAIHVPNQLVGAPLGTDVVLECYVEASPMSINYWIKEKGMMIISSTQHVVDMIEKSPFEVRMILTIKNLQKHDVGTYLCAAKNSLGEVDSTIRLYEIPGPAKTELATWASFYEETNNKIPYGQTEMDKVENNSVYMENSLLHGSNYARLPPTLATALPTSVKIDEKQPTMNVSSYATDLTIRHNALFLLLLSFSITMPRWSQ</sequence>
<keyword evidence="3" id="KW-1015">Disulfide bond</keyword>
<organism evidence="6 7">
    <name type="scientific">Vespula pensylvanica</name>
    <name type="common">Western yellow jacket</name>
    <name type="synonym">Wasp</name>
    <dbReference type="NCBI Taxonomy" id="30213"/>
    <lineage>
        <taxon>Eukaryota</taxon>
        <taxon>Metazoa</taxon>
        <taxon>Ecdysozoa</taxon>
        <taxon>Arthropoda</taxon>
        <taxon>Hexapoda</taxon>
        <taxon>Insecta</taxon>
        <taxon>Pterygota</taxon>
        <taxon>Neoptera</taxon>
        <taxon>Endopterygota</taxon>
        <taxon>Hymenoptera</taxon>
        <taxon>Apocrita</taxon>
        <taxon>Aculeata</taxon>
        <taxon>Vespoidea</taxon>
        <taxon>Vespidae</taxon>
        <taxon>Vespinae</taxon>
        <taxon>Vespula</taxon>
    </lineage>
</organism>
<dbReference type="InterPro" id="IPR003599">
    <property type="entry name" value="Ig_sub"/>
</dbReference>
<reference evidence="6" key="1">
    <citation type="journal article" date="2020" name="G3 (Bethesda)">
        <title>High-Quality Assemblies for Three Invasive Social Wasps from the &lt;i&gt;Vespula&lt;/i&gt; Genus.</title>
        <authorList>
            <person name="Harrop T.W.R."/>
            <person name="Guhlin J."/>
            <person name="McLaughlin G.M."/>
            <person name="Permina E."/>
            <person name="Stockwell P."/>
            <person name="Gilligan J."/>
            <person name="Le Lec M.F."/>
            <person name="Gruber M.A.M."/>
            <person name="Quinn O."/>
            <person name="Lovegrove M."/>
            <person name="Duncan E.J."/>
            <person name="Remnant E.J."/>
            <person name="Van Eeckhoven J."/>
            <person name="Graham B."/>
            <person name="Knapp R.A."/>
            <person name="Langford K.W."/>
            <person name="Kronenberg Z."/>
            <person name="Press M.O."/>
            <person name="Eacker S.M."/>
            <person name="Wilson-Rankin E.E."/>
            <person name="Purcell J."/>
            <person name="Lester P.J."/>
            <person name="Dearden P.K."/>
        </authorList>
    </citation>
    <scope>NUCLEOTIDE SEQUENCE</scope>
    <source>
        <strain evidence="6">Volc-1</strain>
    </source>
</reference>
<dbReference type="PANTHER" id="PTHR12231">
    <property type="entry name" value="CTX-RELATED TYPE I TRANSMEMBRANE PROTEIN"/>
    <property type="match status" value="1"/>
</dbReference>
<keyword evidence="1" id="KW-0732">Signal</keyword>
<keyword evidence="2" id="KW-0677">Repeat</keyword>
<dbReference type="Pfam" id="PF07679">
    <property type="entry name" value="I-set"/>
    <property type="match status" value="1"/>
</dbReference>
<dbReference type="AlphaFoldDB" id="A0A834N8E8"/>
<dbReference type="FunFam" id="2.60.40.10:FF:000376">
    <property type="entry name" value="CLUMA_CG000981, isoform A"/>
    <property type="match status" value="1"/>
</dbReference>
<dbReference type="Proteomes" id="UP000600918">
    <property type="component" value="Unassembled WGS sequence"/>
</dbReference>
<dbReference type="SUPFAM" id="SSF48726">
    <property type="entry name" value="Immunoglobulin"/>
    <property type="match status" value="1"/>
</dbReference>
<dbReference type="SMART" id="SM00409">
    <property type="entry name" value="IG"/>
    <property type="match status" value="1"/>
</dbReference>